<keyword evidence="1" id="KW-0472">Membrane</keyword>
<dbReference type="RefSeq" id="WP_109586830.1">
    <property type="nucleotide sequence ID" value="NZ_CP029477.1"/>
</dbReference>
<keyword evidence="3" id="KW-1185">Reference proteome</keyword>
<feature type="transmembrane region" description="Helical" evidence="1">
    <location>
        <begin position="62"/>
        <end position="86"/>
    </location>
</feature>
<evidence type="ECO:0000313" key="3">
    <source>
        <dbReference type="Proteomes" id="UP000246036"/>
    </source>
</evidence>
<dbReference type="Proteomes" id="UP000246036">
    <property type="component" value="Chromosome"/>
</dbReference>
<dbReference type="EMBL" id="CP029477">
    <property type="protein sequence ID" value="AWM76037.1"/>
    <property type="molecule type" value="Genomic_DNA"/>
</dbReference>
<organism evidence="2 3">
    <name type="scientific">Lactobacillus kullabergensis</name>
    <dbReference type="NCBI Taxonomy" id="1218493"/>
    <lineage>
        <taxon>Bacteria</taxon>
        <taxon>Bacillati</taxon>
        <taxon>Bacillota</taxon>
        <taxon>Bacilli</taxon>
        <taxon>Lactobacillales</taxon>
        <taxon>Lactobacillaceae</taxon>
        <taxon>Lactobacillus</taxon>
    </lineage>
</organism>
<name>A0ABN5LI86_9LACO</name>
<evidence type="ECO:0000313" key="2">
    <source>
        <dbReference type="EMBL" id="AWM76037.1"/>
    </source>
</evidence>
<keyword evidence="1" id="KW-0812">Transmembrane</keyword>
<keyword evidence="1" id="KW-1133">Transmembrane helix</keyword>
<feature type="transmembrane region" description="Helical" evidence="1">
    <location>
        <begin position="36"/>
        <end position="56"/>
    </location>
</feature>
<reference evidence="2 3" key="1">
    <citation type="submission" date="2018-05" db="EMBL/GenBank/DDBJ databases">
        <title>Reference genomes for bee gut microbiota database.</title>
        <authorList>
            <person name="Ellegaard K.M."/>
        </authorList>
    </citation>
    <scope>NUCLEOTIDE SEQUENCE [LARGE SCALE GENOMIC DNA]</scope>
    <source>
        <strain evidence="2 3">ESL0186</strain>
    </source>
</reference>
<accession>A0ABN5LI86</accession>
<evidence type="ECO:0008006" key="4">
    <source>
        <dbReference type="Google" id="ProtNLM"/>
    </source>
</evidence>
<gene>
    <name evidence="2" type="ORF">DKL58_08620</name>
</gene>
<protein>
    <recommendedName>
        <fullName evidence="4">XRE family transcriptional regulator</fullName>
    </recommendedName>
</protein>
<proteinExistence type="predicted"/>
<evidence type="ECO:0000256" key="1">
    <source>
        <dbReference type="SAM" id="Phobius"/>
    </source>
</evidence>
<sequence>MKSNEEMIEGQQLYPSNNSGFTNSNKSVTVGHKVNILHVITGIILVILVSLFMTGFGYQPWWVLGFTILAGIFITLPTCFSGYWLIDKNGITVVSYSSNDAMKLMQLLHIKKIYTKSYLFENITNAEITYRKKVRISPLDFNPYFFKLNLTVNKKVIQLELGNIQAKDLIEIVTILNNHGIAVYDRQQIVWLLKENKNLFNHFHNGKWASL</sequence>